<dbReference type="GO" id="GO:0001525">
    <property type="term" value="P:angiogenesis"/>
    <property type="evidence" value="ECO:0007669"/>
    <property type="project" value="UniProtKB-KW"/>
</dbReference>
<evidence type="ECO:0000256" key="19">
    <source>
        <dbReference type="ARBA" id="ARBA00023319"/>
    </source>
</evidence>
<keyword evidence="16" id="KW-1015">Disulfide bond</keyword>
<dbReference type="Pfam" id="PF17988">
    <property type="entry name" value="VEGFR-2_TMD"/>
    <property type="match status" value="1"/>
</dbReference>
<dbReference type="FunFam" id="2.60.40.10:FF:000143">
    <property type="entry name" value="Vascular endothelial growth factor receptor 3"/>
    <property type="match status" value="1"/>
</dbReference>
<dbReference type="FunFam" id="3.30.200.20:FF:000041">
    <property type="entry name" value="Vascular endothelial growth factor receptor 2"/>
    <property type="match status" value="1"/>
</dbReference>
<evidence type="ECO:0000256" key="1">
    <source>
        <dbReference type="ARBA" id="ARBA00004251"/>
    </source>
</evidence>
<keyword evidence="12 22" id="KW-0067">ATP-binding</keyword>
<keyword evidence="9" id="KW-0677">Repeat</keyword>
<dbReference type="PROSITE" id="PS50011">
    <property type="entry name" value="PROTEIN_KINASE_DOM"/>
    <property type="match status" value="1"/>
</dbReference>
<evidence type="ECO:0000256" key="24">
    <source>
        <dbReference type="PROSITE-ProRule" id="PRU10141"/>
    </source>
</evidence>
<reference evidence="28" key="2">
    <citation type="submission" date="2025-08" db="UniProtKB">
        <authorList>
            <consortium name="Ensembl"/>
        </authorList>
    </citation>
    <scope>IDENTIFICATION</scope>
</reference>
<evidence type="ECO:0000256" key="16">
    <source>
        <dbReference type="ARBA" id="ARBA00023157"/>
    </source>
</evidence>
<name>H3D590_TETNG</name>
<dbReference type="PROSITE" id="PS50835">
    <property type="entry name" value="IG_LIKE"/>
    <property type="match status" value="2"/>
</dbReference>
<feature type="binding site" evidence="22">
    <location>
        <begin position="320"/>
        <end position="327"/>
    </location>
    <ligand>
        <name>ATP</name>
        <dbReference type="ChEBI" id="CHEBI:30616"/>
    </ligand>
</feature>
<keyword evidence="11" id="KW-0418">Kinase</keyword>
<dbReference type="InterPro" id="IPR000719">
    <property type="entry name" value="Prot_kinase_dom"/>
</dbReference>
<dbReference type="InterPro" id="IPR041348">
    <property type="entry name" value="VEGFR-2_TMD"/>
</dbReference>
<evidence type="ECO:0000256" key="25">
    <source>
        <dbReference type="RuleBase" id="RU000311"/>
    </source>
</evidence>
<dbReference type="InterPro" id="IPR036179">
    <property type="entry name" value="Ig-like_dom_sf"/>
</dbReference>
<dbReference type="InterPro" id="IPR013783">
    <property type="entry name" value="Ig-like_fold"/>
</dbReference>
<keyword evidence="13" id="KW-1133">Transmembrane helix</keyword>
<dbReference type="InterPro" id="IPR001245">
    <property type="entry name" value="Ser-Thr/Tyr_kinase_cat_dom"/>
</dbReference>
<feature type="domain" description="Protein kinase" evidence="26">
    <location>
        <begin position="313"/>
        <end position="649"/>
    </location>
</feature>
<dbReference type="InterPro" id="IPR017441">
    <property type="entry name" value="Protein_kinase_ATP_BS"/>
</dbReference>
<reference evidence="29" key="1">
    <citation type="journal article" date="2004" name="Nature">
        <title>Genome duplication in the teleost fish Tetraodon nigroviridis reveals the early vertebrate proto-karyotype.</title>
        <authorList>
            <person name="Jaillon O."/>
            <person name="Aury J.-M."/>
            <person name="Brunet F."/>
            <person name="Petit J.-L."/>
            <person name="Stange-Thomann N."/>
            <person name="Mauceli E."/>
            <person name="Bouneau L."/>
            <person name="Fischer C."/>
            <person name="Ozouf-Costaz C."/>
            <person name="Bernot A."/>
            <person name="Nicaud S."/>
            <person name="Jaffe D."/>
            <person name="Fisher S."/>
            <person name="Lutfalla G."/>
            <person name="Dossat C."/>
            <person name="Segurens B."/>
            <person name="Dasilva C."/>
            <person name="Salanoubat M."/>
            <person name="Levy M."/>
            <person name="Boudet N."/>
            <person name="Castellano S."/>
            <person name="Anthouard V."/>
            <person name="Jubin C."/>
            <person name="Castelli V."/>
            <person name="Katinka M."/>
            <person name="Vacherie B."/>
            <person name="Biemont C."/>
            <person name="Skalli Z."/>
            <person name="Cattolico L."/>
            <person name="Poulain J."/>
            <person name="De Berardinis V."/>
            <person name="Cruaud C."/>
            <person name="Duprat S."/>
            <person name="Brottier P."/>
            <person name="Coutanceau J.-P."/>
            <person name="Gouzy J."/>
            <person name="Parra G."/>
            <person name="Lardier G."/>
            <person name="Chapple C."/>
            <person name="McKernan K.J."/>
            <person name="McEwan P."/>
            <person name="Bosak S."/>
            <person name="Kellis M."/>
            <person name="Volff J.-N."/>
            <person name="Guigo R."/>
            <person name="Zody M.C."/>
            <person name="Mesirov J."/>
            <person name="Lindblad-Toh K."/>
            <person name="Birren B."/>
            <person name="Nusbaum C."/>
            <person name="Kahn D."/>
            <person name="Robinson-Rechavi M."/>
            <person name="Laudet V."/>
            <person name="Schachter V."/>
            <person name="Quetier F."/>
            <person name="Saurin W."/>
            <person name="Scarpelli C."/>
            <person name="Wincker P."/>
            <person name="Lander E.S."/>
            <person name="Weissenbach J."/>
            <person name="Roest Crollius H."/>
        </authorList>
    </citation>
    <scope>NUCLEOTIDE SEQUENCE [LARGE SCALE GENOMIC DNA]</scope>
</reference>
<dbReference type="Gene3D" id="2.60.40.10">
    <property type="entry name" value="Immunoglobulins"/>
    <property type="match status" value="3"/>
</dbReference>
<keyword evidence="7 25" id="KW-0812">Transmembrane</keyword>
<evidence type="ECO:0000259" key="27">
    <source>
        <dbReference type="PROSITE" id="PS50835"/>
    </source>
</evidence>
<evidence type="ECO:0000256" key="14">
    <source>
        <dbReference type="ARBA" id="ARBA00023136"/>
    </source>
</evidence>
<protein>
    <recommendedName>
        <fullName evidence="2">receptor protein-tyrosine kinase</fullName>
        <ecNumber evidence="2">2.7.10.1</ecNumber>
    </recommendedName>
</protein>
<dbReference type="SMART" id="SM00409">
    <property type="entry name" value="IG"/>
    <property type="match status" value="2"/>
</dbReference>
<evidence type="ECO:0000259" key="26">
    <source>
        <dbReference type="PROSITE" id="PS50011"/>
    </source>
</evidence>
<dbReference type="GO" id="GO:0005886">
    <property type="term" value="C:plasma membrane"/>
    <property type="evidence" value="ECO:0007669"/>
    <property type="project" value="UniProtKB-SubCell"/>
</dbReference>
<keyword evidence="15" id="KW-0829">Tyrosine-protein kinase</keyword>
<dbReference type="InterPro" id="IPR011009">
    <property type="entry name" value="Kinase-like_dom_sf"/>
</dbReference>
<evidence type="ECO:0000256" key="10">
    <source>
        <dbReference type="ARBA" id="ARBA00022741"/>
    </source>
</evidence>
<keyword evidence="4" id="KW-0597">Phosphoprotein</keyword>
<evidence type="ECO:0000256" key="2">
    <source>
        <dbReference type="ARBA" id="ARBA00011902"/>
    </source>
</evidence>
<accession>H3D590</accession>
<evidence type="ECO:0000256" key="18">
    <source>
        <dbReference type="ARBA" id="ARBA00023180"/>
    </source>
</evidence>
<evidence type="ECO:0000256" key="6">
    <source>
        <dbReference type="ARBA" id="ARBA00022679"/>
    </source>
</evidence>
<evidence type="ECO:0000256" key="4">
    <source>
        <dbReference type="ARBA" id="ARBA00022553"/>
    </source>
</evidence>
<keyword evidence="6" id="KW-0808">Transferase</keyword>
<keyword evidence="14" id="KW-0472">Membrane</keyword>
<dbReference type="Gene3D" id="1.10.510.10">
    <property type="entry name" value="Transferase(Phosphotransferase) domain 1"/>
    <property type="match status" value="1"/>
</dbReference>
<dbReference type="InParanoid" id="H3D590"/>
<feature type="binding site" evidence="23">
    <location>
        <position position="531"/>
    </location>
    <ligand>
        <name>Mg(2+)</name>
        <dbReference type="ChEBI" id="CHEBI:18420"/>
    </ligand>
</feature>
<comment type="similarity">
    <text evidence="25">Belongs to the protein kinase superfamily. Tyr protein kinase family. CSF-1/PDGF receptor subfamily.</text>
</comment>
<dbReference type="PROSITE" id="PS00109">
    <property type="entry name" value="PROTEIN_KINASE_TYR"/>
    <property type="match status" value="1"/>
</dbReference>
<evidence type="ECO:0000256" key="11">
    <source>
        <dbReference type="ARBA" id="ARBA00022777"/>
    </source>
</evidence>
<keyword evidence="10 22" id="KW-0547">Nucleotide-binding</keyword>
<evidence type="ECO:0000256" key="3">
    <source>
        <dbReference type="ARBA" id="ARBA00022475"/>
    </source>
</evidence>
<dbReference type="InterPro" id="IPR007110">
    <property type="entry name" value="Ig-like_dom"/>
</dbReference>
<dbReference type="GO" id="GO:0005524">
    <property type="term" value="F:ATP binding"/>
    <property type="evidence" value="ECO:0007669"/>
    <property type="project" value="UniProtKB-UniRule"/>
</dbReference>
<feature type="binding site" evidence="22">
    <location>
        <position position="517"/>
    </location>
    <ligand>
        <name>ATP</name>
        <dbReference type="ChEBI" id="CHEBI:30616"/>
    </ligand>
</feature>
<keyword evidence="5" id="KW-0037">Angiogenesis</keyword>
<dbReference type="Ensembl" id="ENSTNIT00000015886.1">
    <property type="protein sequence ID" value="ENSTNIP00000015679.1"/>
    <property type="gene ID" value="ENSTNIG00000012704.1"/>
</dbReference>
<dbReference type="PANTHER" id="PTHR24416">
    <property type="entry name" value="TYROSINE-PROTEIN KINASE RECEPTOR"/>
    <property type="match status" value="1"/>
</dbReference>
<dbReference type="Pfam" id="PF07714">
    <property type="entry name" value="PK_Tyr_Ser-Thr"/>
    <property type="match status" value="1"/>
</dbReference>
<keyword evidence="17 25" id="KW-0675">Receptor</keyword>
<dbReference type="AlphaFoldDB" id="H3D590"/>
<dbReference type="Pfam" id="PF07679">
    <property type="entry name" value="I-set"/>
    <property type="match status" value="1"/>
</dbReference>
<dbReference type="SMART" id="SM00408">
    <property type="entry name" value="IGc2"/>
    <property type="match status" value="2"/>
</dbReference>
<dbReference type="InterPro" id="IPR003599">
    <property type="entry name" value="Ig_sub"/>
</dbReference>
<dbReference type="GeneTree" id="ENSGT00940000156710"/>
<keyword evidence="3" id="KW-1003">Cell membrane</keyword>
<keyword evidence="18" id="KW-0325">Glycoprotein</keyword>
<proteinExistence type="inferred from homology"/>
<dbReference type="GO" id="GO:0007169">
    <property type="term" value="P:cell surface receptor protein tyrosine kinase signaling pathway"/>
    <property type="evidence" value="ECO:0007669"/>
    <property type="project" value="InterPro"/>
</dbReference>
<evidence type="ECO:0000256" key="17">
    <source>
        <dbReference type="ARBA" id="ARBA00023170"/>
    </source>
</evidence>
<dbReference type="InterPro" id="IPR008266">
    <property type="entry name" value="Tyr_kinase_AS"/>
</dbReference>
<dbReference type="FunFam" id="1.10.510.10:FF:000077">
    <property type="entry name" value="Vascular endothelial growth factor receptor 2"/>
    <property type="match status" value="1"/>
</dbReference>
<evidence type="ECO:0000256" key="22">
    <source>
        <dbReference type="PIRSR" id="PIRSR000615-2"/>
    </source>
</evidence>
<dbReference type="PANTHER" id="PTHR24416:SF390">
    <property type="entry name" value="VASCULAR ENDOTHELIAL GROWTH FACTOR RECEPTOR 1"/>
    <property type="match status" value="1"/>
</dbReference>
<keyword evidence="19 25" id="KW-0393">Immunoglobulin domain</keyword>
<dbReference type="GO" id="GO:0046872">
    <property type="term" value="F:metal ion binding"/>
    <property type="evidence" value="ECO:0007669"/>
    <property type="project" value="UniProtKB-KW"/>
</dbReference>
<dbReference type="InterPro" id="IPR020635">
    <property type="entry name" value="Tyr_kinase_cat_dom"/>
</dbReference>
<dbReference type="GO" id="GO:0019838">
    <property type="term" value="F:growth factor binding"/>
    <property type="evidence" value="ECO:0007669"/>
    <property type="project" value="TreeGrafter"/>
</dbReference>
<keyword evidence="23" id="KW-0479">Metal-binding</keyword>
<dbReference type="SUPFAM" id="SSF56112">
    <property type="entry name" value="Protein kinase-like (PK-like)"/>
    <property type="match status" value="1"/>
</dbReference>
<dbReference type="SUPFAM" id="SSF48726">
    <property type="entry name" value="Immunoglobulin"/>
    <property type="match status" value="2"/>
</dbReference>
<keyword evidence="29" id="KW-1185">Reference proteome</keyword>
<dbReference type="OMA" id="DISHEPK"/>
<dbReference type="InterPro" id="IPR050122">
    <property type="entry name" value="RTK"/>
</dbReference>
<sequence>TVGVLTVVAASVSGVYRCVVSNSAGSDQLDHHFYVTDVPGGFSVSQRGEPREGGDLRLTCAANKYLYTALSWRRVAGTGDALPPGSAPSGQERGTGEFSNSLVLLMHNLTTGDSGKYRCSAHHLITGQETHLDTQVLVRVLETPVLLNNLSDCTANVSSSVILSCPSEGVPAPEVTWYKNGHALLQGPGIVMAEGGRLHIARITEEDQGLYVCRATNERGSAESSAYIRVTGASEASFLEVPTLTCTCVVATLFWLLLTVFIRKLRQKLDPKNSDPKPEYLSIIVDTGEGPVEDQCERLQYDPSQWEFPRERLKLGKPLGCGAFGKVMQASAFGLDSGSCSTVAVKMLKEGATASEHKALMMELKILNHIGHHLNVVNLLGACTKPGGPLMVIVEYCRHGNLSAFLKSKREVFVHQAVRAKMEPGHVSAHRWHHFTSDLPDLCGAGRRRATSLNLCTGLSSPPQTTEDPVPVIRRETEKTRFQVGEEENLISFSFQVARGMEFLASRKCIHRDLAARNVLLSDNNVVKICDFGLARDIYKDPDYVRKGDARLPLKWMSPESIFDKVFTPQSDVWSYGILLWEIFSLGASPYPGLHIDEDFCQRLKAGTRMRAPKYSTPDIYSTMLACWEASPSDRPTFADLVEMLGDLLQARVRQDGKDYIPLGSSTNGK</sequence>
<evidence type="ECO:0000313" key="28">
    <source>
        <dbReference type="Ensembl" id="ENSTNIP00000015679.1"/>
    </source>
</evidence>
<evidence type="ECO:0000256" key="12">
    <source>
        <dbReference type="ARBA" id="ARBA00022840"/>
    </source>
</evidence>
<feature type="binding site" evidence="23">
    <location>
        <position position="518"/>
    </location>
    <ligand>
        <name>Mg(2+)</name>
        <dbReference type="ChEBI" id="CHEBI:18420"/>
    </ligand>
</feature>
<evidence type="ECO:0000256" key="8">
    <source>
        <dbReference type="ARBA" id="ARBA00022729"/>
    </source>
</evidence>
<dbReference type="PROSITE" id="PS00240">
    <property type="entry name" value="RECEPTOR_TYR_KIN_III"/>
    <property type="match status" value="1"/>
</dbReference>
<dbReference type="InterPro" id="IPR001824">
    <property type="entry name" value="Tyr_kinase_rcpt_3_CS"/>
</dbReference>
<evidence type="ECO:0000256" key="7">
    <source>
        <dbReference type="ARBA" id="ARBA00022692"/>
    </source>
</evidence>
<keyword evidence="8" id="KW-0732">Signal</keyword>
<comment type="catalytic activity">
    <reaction evidence="20">
        <text>L-tyrosyl-[protein] + ATP = O-phospho-L-tyrosyl-[protein] + ADP + H(+)</text>
        <dbReference type="Rhea" id="RHEA:10596"/>
        <dbReference type="Rhea" id="RHEA-COMP:10136"/>
        <dbReference type="Rhea" id="RHEA-COMP:20101"/>
        <dbReference type="ChEBI" id="CHEBI:15378"/>
        <dbReference type="ChEBI" id="CHEBI:30616"/>
        <dbReference type="ChEBI" id="CHEBI:46858"/>
        <dbReference type="ChEBI" id="CHEBI:61978"/>
        <dbReference type="ChEBI" id="CHEBI:456216"/>
        <dbReference type="EC" id="2.7.10.1"/>
    </reaction>
</comment>
<evidence type="ECO:0000256" key="23">
    <source>
        <dbReference type="PIRSR" id="PIRSR000615-3"/>
    </source>
</evidence>
<dbReference type="PROSITE" id="PS00107">
    <property type="entry name" value="PROTEIN_KINASE_ATP"/>
    <property type="match status" value="1"/>
</dbReference>
<dbReference type="STRING" id="99883.ENSTNIP00000015679"/>
<evidence type="ECO:0000256" key="20">
    <source>
        <dbReference type="ARBA" id="ARBA00051243"/>
    </source>
</evidence>
<dbReference type="GO" id="GO:0004714">
    <property type="term" value="F:transmembrane receptor protein tyrosine kinase activity"/>
    <property type="evidence" value="ECO:0007669"/>
    <property type="project" value="UniProtKB-EC"/>
</dbReference>
<evidence type="ECO:0000313" key="29">
    <source>
        <dbReference type="Proteomes" id="UP000007303"/>
    </source>
</evidence>
<evidence type="ECO:0000256" key="5">
    <source>
        <dbReference type="ARBA" id="ARBA00022657"/>
    </source>
</evidence>
<dbReference type="GO" id="GO:0043235">
    <property type="term" value="C:receptor complex"/>
    <property type="evidence" value="ECO:0007669"/>
    <property type="project" value="TreeGrafter"/>
</dbReference>
<evidence type="ECO:0000256" key="13">
    <source>
        <dbReference type="ARBA" id="ARBA00022989"/>
    </source>
</evidence>
<comment type="subcellular location">
    <subcellularLocation>
        <location evidence="1">Cell membrane</location>
        <topology evidence="1">Single-pass type I membrane protein</topology>
    </subcellularLocation>
    <subcellularLocation>
        <location evidence="25">Membrane</location>
        <topology evidence="25">Single-pass type I membrane protein</topology>
    </subcellularLocation>
</comment>
<dbReference type="Proteomes" id="UP000007303">
    <property type="component" value="Unassembled WGS sequence"/>
</dbReference>
<evidence type="ECO:0000256" key="15">
    <source>
        <dbReference type="ARBA" id="ARBA00023137"/>
    </source>
</evidence>
<keyword evidence="23" id="KW-0460">Magnesium</keyword>
<dbReference type="PIRSF" id="PIRSF000615">
    <property type="entry name" value="TyrPK_CSF1-R"/>
    <property type="match status" value="1"/>
</dbReference>
<dbReference type="SMART" id="SM00219">
    <property type="entry name" value="TyrKc"/>
    <property type="match status" value="1"/>
</dbReference>
<evidence type="ECO:0000256" key="21">
    <source>
        <dbReference type="PIRSR" id="PIRSR000615-1"/>
    </source>
</evidence>
<feature type="binding site" evidence="22 24">
    <location>
        <position position="346"/>
    </location>
    <ligand>
        <name>ATP</name>
        <dbReference type="ChEBI" id="CHEBI:30616"/>
    </ligand>
</feature>
<dbReference type="EC" id="2.7.10.1" evidence="2"/>
<dbReference type="Gene3D" id="3.30.200.20">
    <property type="entry name" value="Phosphorylase Kinase, domain 1"/>
    <property type="match status" value="1"/>
</dbReference>
<feature type="domain" description="Ig-like" evidence="27">
    <location>
        <begin position="144"/>
        <end position="231"/>
    </location>
</feature>
<dbReference type="InterPro" id="IPR013098">
    <property type="entry name" value="Ig_I-set"/>
</dbReference>
<reference evidence="28" key="3">
    <citation type="submission" date="2025-09" db="UniProtKB">
        <authorList>
            <consortium name="Ensembl"/>
        </authorList>
    </citation>
    <scope>IDENTIFICATION</scope>
</reference>
<dbReference type="HOGENOM" id="CLU_000288_49_3_1"/>
<feature type="domain" description="Ig-like" evidence="27">
    <location>
        <begin position="39"/>
        <end position="138"/>
    </location>
</feature>
<organism evidence="28 29">
    <name type="scientific">Tetraodon nigroviridis</name>
    <name type="common">Spotted green pufferfish</name>
    <name type="synonym">Chelonodon nigroviridis</name>
    <dbReference type="NCBI Taxonomy" id="99883"/>
    <lineage>
        <taxon>Eukaryota</taxon>
        <taxon>Metazoa</taxon>
        <taxon>Chordata</taxon>
        <taxon>Craniata</taxon>
        <taxon>Vertebrata</taxon>
        <taxon>Euteleostomi</taxon>
        <taxon>Actinopterygii</taxon>
        <taxon>Neopterygii</taxon>
        <taxon>Teleostei</taxon>
        <taxon>Neoteleostei</taxon>
        <taxon>Acanthomorphata</taxon>
        <taxon>Eupercaria</taxon>
        <taxon>Tetraodontiformes</taxon>
        <taxon>Tetradontoidea</taxon>
        <taxon>Tetraodontidae</taxon>
        <taxon>Tetraodon</taxon>
    </lineage>
</organism>
<feature type="active site" description="Proton acceptor" evidence="21">
    <location>
        <position position="513"/>
    </location>
</feature>
<dbReference type="InterPro" id="IPR003598">
    <property type="entry name" value="Ig_sub2"/>
</dbReference>
<evidence type="ECO:0000256" key="9">
    <source>
        <dbReference type="ARBA" id="ARBA00022737"/>
    </source>
</evidence>